<gene>
    <name evidence="2" type="ORF">GEV02_20995</name>
</gene>
<dbReference type="Proteomes" id="UP000440498">
    <property type="component" value="Unassembled WGS sequence"/>
</dbReference>
<keyword evidence="1" id="KW-0472">Membrane</keyword>
<evidence type="ECO:0000313" key="2">
    <source>
        <dbReference type="EMBL" id="MQA40634.1"/>
    </source>
</evidence>
<dbReference type="RefSeq" id="WP_152839931.1">
    <property type="nucleotide sequence ID" value="NZ_WHUG01000009.1"/>
</dbReference>
<dbReference type="AlphaFoldDB" id="A0A6A7N6B0"/>
<dbReference type="EMBL" id="WHUG01000009">
    <property type="protein sequence ID" value="MQA40634.1"/>
    <property type="molecule type" value="Genomic_DNA"/>
</dbReference>
<keyword evidence="3" id="KW-1185">Reference proteome</keyword>
<evidence type="ECO:0000256" key="1">
    <source>
        <dbReference type="SAM" id="Phobius"/>
    </source>
</evidence>
<keyword evidence="1" id="KW-0812">Transmembrane</keyword>
<accession>A0A6A7N6B0</accession>
<protein>
    <submittedName>
        <fullName evidence="2">Uncharacterized protein</fullName>
    </submittedName>
</protein>
<feature type="transmembrane region" description="Helical" evidence="1">
    <location>
        <begin position="58"/>
        <end position="79"/>
    </location>
</feature>
<keyword evidence="1" id="KW-1133">Transmembrane helix</keyword>
<feature type="transmembrane region" description="Helical" evidence="1">
    <location>
        <begin position="12"/>
        <end position="32"/>
    </location>
</feature>
<proteinExistence type="predicted"/>
<sequence>MKRIWHVLGAYVAHLSVGALMYAALMVFGGTLHKLEQWSRPLVDDARFTRVMSWVESLILFSDAALVVWWSLYSTCLAIREVLRERFR</sequence>
<reference evidence="2 3" key="1">
    <citation type="submission" date="2019-10" db="EMBL/GenBank/DDBJ databases">
        <title>Two novel species isolated from a subtropical stream in China.</title>
        <authorList>
            <person name="Lu H."/>
        </authorList>
    </citation>
    <scope>NUCLEOTIDE SEQUENCE [LARGE SCALE GENOMIC DNA]</scope>
    <source>
        <strain evidence="2 3">FT29W</strain>
    </source>
</reference>
<evidence type="ECO:0000313" key="3">
    <source>
        <dbReference type="Proteomes" id="UP000440498"/>
    </source>
</evidence>
<organism evidence="2 3">
    <name type="scientific">Rugamonas aquatica</name>
    <dbReference type="NCBI Taxonomy" id="2743357"/>
    <lineage>
        <taxon>Bacteria</taxon>
        <taxon>Pseudomonadati</taxon>
        <taxon>Pseudomonadota</taxon>
        <taxon>Betaproteobacteria</taxon>
        <taxon>Burkholderiales</taxon>
        <taxon>Oxalobacteraceae</taxon>
        <taxon>Telluria group</taxon>
        <taxon>Rugamonas</taxon>
    </lineage>
</organism>
<name>A0A6A7N6B0_9BURK</name>
<comment type="caution">
    <text evidence="2">The sequence shown here is derived from an EMBL/GenBank/DDBJ whole genome shotgun (WGS) entry which is preliminary data.</text>
</comment>